<dbReference type="Gene3D" id="1.10.238.10">
    <property type="entry name" value="EF-hand"/>
    <property type="match status" value="1"/>
</dbReference>
<dbReference type="PROSITE" id="PS00018">
    <property type="entry name" value="EF_HAND_1"/>
    <property type="match status" value="2"/>
</dbReference>
<accession>A0ABV3RP61</accession>
<keyword evidence="1" id="KW-0732">Signal</keyword>
<dbReference type="InterPro" id="IPR018247">
    <property type="entry name" value="EF_Hand_1_Ca_BS"/>
</dbReference>
<dbReference type="InterPro" id="IPR002048">
    <property type="entry name" value="EF_hand_dom"/>
</dbReference>
<feature type="domain" description="EF-hand" evidence="2">
    <location>
        <begin position="28"/>
        <end position="45"/>
    </location>
</feature>
<organism evidence="3 4">
    <name type="scientific">Sulfitobacter sediminis</name>
    <dbReference type="NCBI Taxonomy" id="3234186"/>
    <lineage>
        <taxon>Bacteria</taxon>
        <taxon>Pseudomonadati</taxon>
        <taxon>Pseudomonadota</taxon>
        <taxon>Alphaproteobacteria</taxon>
        <taxon>Rhodobacterales</taxon>
        <taxon>Roseobacteraceae</taxon>
        <taxon>Sulfitobacter</taxon>
    </lineage>
</organism>
<dbReference type="Pfam" id="PF13202">
    <property type="entry name" value="EF-hand_5"/>
    <property type="match status" value="2"/>
</dbReference>
<reference evidence="3 4" key="1">
    <citation type="submission" date="2024-07" db="EMBL/GenBank/DDBJ databases">
        <title>Marimonas sp.nov., isolated from tidal-flat sediment.</title>
        <authorList>
            <person name="Jayan J.N."/>
            <person name="Lee S.S."/>
        </authorList>
    </citation>
    <scope>NUCLEOTIDE SEQUENCE [LARGE SCALE GENOMIC DNA]</scope>
    <source>
        <strain evidence="3 4">MJW-29</strain>
    </source>
</reference>
<evidence type="ECO:0000259" key="2">
    <source>
        <dbReference type="Pfam" id="PF13202"/>
    </source>
</evidence>
<dbReference type="SUPFAM" id="SSF47473">
    <property type="entry name" value="EF-hand"/>
    <property type="match status" value="1"/>
</dbReference>
<evidence type="ECO:0000256" key="1">
    <source>
        <dbReference type="SAM" id="SignalP"/>
    </source>
</evidence>
<evidence type="ECO:0000313" key="3">
    <source>
        <dbReference type="EMBL" id="MEW9920699.1"/>
    </source>
</evidence>
<dbReference type="RefSeq" id="WP_367878402.1">
    <property type="nucleotide sequence ID" value="NZ_JBFNXX010000010.1"/>
</dbReference>
<feature type="domain" description="EF-hand" evidence="2">
    <location>
        <begin position="53"/>
        <end position="70"/>
    </location>
</feature>
<comment type="caution">
    <text evidence="3">The sequence shown here is derived from an EMBL/GenBank/DDBJ whole genome shotgun (WGS) entry which is preliminary data.</text>
</comment>
<feature type="chain" id="PRO_5047262225" description="EF-hand domain-containing protein" evidence="1">
    <location>
        <begin position="22"/>
        <end position="85"/>
    </location>
</feature>
<name>A0ABV3RP61_9RHOB</name>
<dbReference type="Proteomes" id="UP001556098">
    <property type="component" value="Unassembled WGS sequence"/>
</dbReference>
<gene>
    <name evidence="3" type="ORF">AB2B41_13875</name>
</gene>
<keyword evidence="4" id="KW-1185">Reference proteome</keyword>
<feature type="signal peptide" evidence="1">
    <location>
        <begin position="1"/>
        <end position="21"/>
    </location>
</feature>
<dbReference type="InterPro" id="IPR011992">
    <property type="entry name" value="EF-hand-dom_pair"/>
</dbReference>
<protein>
    <recommendedName>
        <fullName evidence="2">EF-hand domain-containing protein</fullName>
    </recommendedName>
</protein>
<evidence type="ECO:0000313" key="4">
    <source>
        <dbReference type="Proteomes" id="UP001556098"/>
    </source>
</evidence>
<dbReference type="EMBL" id="JBFNXX010000010">
    <property type="protein sequence ID" value="MEW9920699.1"/>
    <property type="molecule type" value="Genomic_DNA"/>
</dbReference>
<proteinExistence type="predicted"/>
<sequence length="85" mass="8462">MTKTIKLTFAALAASCLPAFAMGAGAAEVDANGDGILSATEVQAVYPDVTAEQFSAMDLNADGALDDGEVQAAQEAGLMPAPSEG</sequence>